<dbReference type="RefSeq" id="WP_161140257.1">
    <property type="nucleotide sequence ID" value="NZ_SPKJ01000024.1"/>
</dbReference>
<organism evidence="2 3">
    <name type="scientific">Propylenella binzhouense</name>
    <dbReference type="NCBI Taxonomy" id="2555902"/>
    <lineage>
        <taxon>Bacteria</taxon>
        <taxon>Pseudomonadati</taxon>
        <taxon>Pseudomonadota</taxon>
        <taxon>Alphaproteobacteria</taxon>
        <taxon>Hyphomicrobiales</taxon>
        <taxon>Propylenellaceae</taxon>
        <taxon>Propylenella</taxon>
    </lineage>
</organism>
<protein>
    <submittedName>
        <fullName evidence="2">Uncharacterized protein</fullName>
    </submittedName>
</protein>
<comment type="caution">
    <text evidence="2">The sequence shown here is derived from an EMBL/GenBank/DDBJ whole genome shotgun (WGS) entry which is preliminary data.</text>
</comment>
<proteinExistence type="predicted"/>
<evidence type="ECO:0000313" key="2">
    <source>
        <dbReference type="EMBL" id="MYZ47906.1"/>
    </source>
</evidence>
<feature type="region of interest" description="Disordered" evidence="1">
    <location>
        <begin position="1"/>
        <end position="61"/>
    </location>
</feature>
<accession>A0A964T3N7</accession>
<reference evidence="2" key="1">
    <citation type="submission" date="2019-03" db="EMBL/GenBank/DDBJ databases">
        <title>Afifella sp. nov., isolated from activated sludge.</title>
        <authorList>
            <person name="Li Q."/>
            <person name="Liu Y."/>
        </authorList>
    </citation>
    <scope>NUCLEOTIDE SEQUENCE</scope>
    <source>
        <strain evidence="2">L72</strain>
    </source>
</reference>
<dbReference type="AlphaFoldDB" id="A0A964T3N7"/>
<gene>
    <name evidence="2" type="ORF">E4O86_09300</name>
</gene>
<evidence type="ECO:0000313" key="3">
    <source>
        <dbReference type="Proteomes" id="UP000773614"/>
    </source>
</evidence>
<keyword evidence="3" id="KW-1185">Reference proteome</keyword>
<feature type="compositionally biased region" description="Basic and acidic residues" evidence="1">
    <location>
        <begin position="48"/>
        <end position="61"/>
    </location>
</feature>
<dbReference type="Proteomes" id="UP000773614">
    <property type="component" value="Unassembled WGS sequence"/>
</dbReference>
<name>A0A964T3N7_9HYPH</name>
<evidence type="ECO:0000256" key="1">
    <source>
        <dbReference type="SAM" id="MobiDB-lite"/>
    </source>
</evidence>
<dbReference type="EMBL" id="SPKJ01000024">
    <property type="protein sequence ID" value="MYZ47906.1"/>
    <property type="molecule type" value="Genomic_DNA"/>
</dbReference>
<sequence>MIAKEEKAAQGGEGPARRRGRGTADDPSRKWSGIGIPAVAAAVLPPRSRPEPERPAEDREN</sequence>